<dbReference type="CDD" id="cd01650">
    <property type="entry name" value="RT_nLTR_like"/>
    <property type="match status" value="1"/>
</dbReference>
<feature type="region of interest" description="Disordered" evidence="2">
    <location>
        <begin position="226"/>
        <end position="246"/>
    </location>
</feature>
<keyword evidence="1" id="KW-0862">Zinc</keyword>
<accession>A0A2N9FSP0</accession>
<keyword evidence="1" id="KW-0863">Zinc-finger</keyword>
<feature type="compositionally biased region" description="Basic and acidic residues" evidence="2">
    <location>
        <begin position="312"/>
        <end position="324"/>
    </location>
</feature>
<feature type="domain" description="CCHC-type" evidence="3">
    <location>
        <begin position="162"/>
        <end position="177"/>
    </location>
</feature>
<protein>
    <recommendedName>
        <fullName evidence="3">CCHC-type domain-containing protein</fullName>
    </recommendedName>
</protein>
<dbReference type="Pfam" id="PF13456">
    <property type="entry name" value="RVT_3"/>
    <property type="match status" value="1"/>
</dbReference>
<dbReference type="InterPro" id="IPR036691">
    <property type="entry name" value="Endo/exonu/phosph_ase_sf"/>
</dbReference>
<dbReference type="InterPro" id="IPR025836">
    <property type="entry name" value="Zn_knuckle_CX2CX4HX4C"/>
</dbReference>
<dbReference type="SUPFAM" id="SSF56672">
    <property type="entry name" value="DNA/RNA polymerases"/>
    <property type="match status" value="1"/>
</dbReference>
<dbReference type="GO" id="GO:0008270">
    <property type="term" value="F:zinc ion binding"/>
    <property type="evidence" value="ECO:0007669"/>
    <property type="project" value="UniProtKB-KW"/>
</dbReference>
<dbReference type="Gene3D" id="3.60.10.10">
    <property type="entry name" value="Endonuclease/exonuclease/phosphatase"/>
    <property type="match status" value="1"/>
</dbReference>
<dbReference type="PROSITE" id="PS50158">
    <property type="entry name" value="ZF_CCHC"/>
    <property type="match status" value="1"/>
</dbReference>
<dbReference type="PANTHER" id="PTHR46890:SF48">
    <property type="entry name" value="RNA-DIRECTED DNA POLYMERASE"/>
    <property type="match status" value="1"/>
</dbReference>
<proteinExistence type="predicted"/>
<dbReference type="Pfam" id="PF03372">
    <property type="entry name" value="Exo_endo_phos"/>
    <property type="match status" value="1"/>
</dbReference>
<dbReference type="GO" id="GO:0003676">
    <property type="term" value="F:nucleic acid binding"/>
    <property type="evidence" value="ECO:0007669"/>
    <property type="project" value="InterPro"/>
</dbReference>
<dbReference type="InterPro" id="IPR002156">
    <property type="entry name" value="RNaseH_domain"/>
</dbReference>
<dbReference type="Gene3D" id="3.30.420.10">
    <property type="entry name" value="Ribonuclease H-like superfamily/Ribonuclease H"/>
    <property type="match status" value="1"/>
</dbReference>
<feature type="compositionally biased region" description="Polar residues" evidence="2">
    <location>
        <begin position="301"/>
        <end position="311"/>
    </location>
</feature>
<organism evidence="4">
    <name type="scientific">Fagus sylvatica</name>
    <name type="common">Beechnut</name>
    <dbReference type="NCBI Taxonomy" id="28930"/>
    <lineage>
        <taxon>Eukaryota</taxon>
        <taxon>Viridiplantae</taxon>
        <taxon>Streptophyta</taxon>
        <taxon>Embryophyta</taxon>
        <taxon>Tracheophyta</taxon>
        <taxon>Spermatophyta</taxon>
        <taxon>Magnoliopsida</taxon>
        <taxon>eudicotyledons</taxon>
        <taxon>Gunneridae</taxon>
        <taxon>Pentapetalae</taxon>
        <taxon>rosids</taxon>
        <taxon>fabids</taxon>
        <taxon>Fagales</taxon>
        <taxon>Fagaceae</taxon>
        <taxon>Fagus</taxon>
    </lineage>
</organism>
<name>A0A2N9FSP0_FAGSY</name>
<reference evidence="4" key="1">
    <citation type="submission" date="2018-02" db="EMBL/GenBank/DDBJ databases">
        <authorList>
            <person name="Cohen D.B."/>
            <person name="Kent A.D."/>
        </authorList>
    </citation>
    <scope>NUCLEOTIDE SEQUENCE</scope>
</reference>
<dbReference type="Pfam" id="PF00078">
    <property type="entry name" value="RVT_1"/>
    <property type="match status" value="1"/>
</dbReference>
<keyword evidence="1" id="KW-0479">Metal-binding</keyword>
<dbReference type="PANTHER" id="PTHR46890">
    <property type="entry name" value="NON-LTR RETROLELEMENT REVERSE TRANSCRIPTASE-LIKE PROTEIN-RELATED"/>
    <property type="match status" value="1"/>
</dbReference>
<dbReference type="EMBL" id="OIVN01001130">
    <property type="protein sequence ID" value="SPC90233.1"/>
    <property type="molecule type" value="Genomic_DNA"/>
</dbReference>
<feature type="region of interest" description="Disordered" evidence="2">
    <location>
        <begin position="276"/>
        <end position="382"/>
    </location>
</feature>
<dbReference type="InterPro" id="IPR005135">
    <property type="entry name" value="Endo/exonuclease/phosphatase"/>
</dbReference>
<dbReference type="InterPro" id="IPR052343">
    <property type="entry name" value="Retrotransposon-Effector_Assoc"/>
</dbReference>
<dbReference type="InterPro" id="IPR001878">
    <property type="entry name" value="Znf_CCHC"/>
</dbReference>
<evidence type="ECO:0000259" key="3">
    <source>
        <dbReference type="PROSITE" id="PS50158"/>
    </source>
</evidence>
<sequence length="1364" mass="154763">MEKLIAKTRSLGWSEKPVVLEIAPEAEDKAKLMLLGKVLSTRAFSRRVWERRPWSFKGEHLILKRYEPDWSLNDIDFSVTDFWVQIHGLPLNRQNHPSLKTLGGIMGKVIDTDLSGNGWKRFVRVRVEIEVGKPRRTGFPLHREKLPAIWIPFKFEKLGNFCYGCGRLGHEIKACPDDEIQSQWKEGVTFGVYGNWLRAETSEFQPDIDLEGLKFSDIAECDPSMGNSAARNHDMGSLASPSHSPRDQAIQMAHAIWEEVQLREPMDQSESLAHENIADTNEEEVTVTAAQERTDSLDSEGLQSHISSPFRKQQELGKDPKRDISIGPTESCSTKPNYSTESTSEQKTPLGLPFSKRKVEEEISPLHPSKKARDGTNSPLTGSVQIKESKEAIKDGRGGGPYHAPSSSMRLLSWNCRGVGRPPTVRAIKALARKEGPDVLFVSETKLKFPKVERLRLSMGFAESFYVDSFGKAGGLALFWKLGVELEVVFSNKNCIAALVYSDPPDNPWLMIGVHGPPYLAMRRKFWRLMEEIIDSFSRLWMLIGDINSIVTSSEKRGGISNVGGSSKYFTNFVDHVGAIDLGFSGSKYTWSNKRSGWANIRERLDRGICNADWQSMFPKAGVKHLSAPNSDHIPILLDTHLESHSGTRPFRFEAMWVKDESSVNVVQDAWAIAVEGSQNFRLVKRLVRRRRNFIAEIKLPNQQWIHSRTDIERYFTDHFVELFQSTSPDIPRELDELFTPSILNEDNANISRIPDYQEVKDVIWSMHPLKAPGPDGEGWLLSQMNHTFITLIPKKQGANNFNQFRPISLCNFYYKIISKILVNRLRPLLPKIIDPSQAAFVPGRWIGENVVLAQEIVHSFKQSKKRKGSVGFKLDFHKAYDSLEWTFILRVLKVVGFDQKVINLIYQCISTIAEVDTLMKCVDKYCSWSGQSISKEKSGMFVSKGVHHHFCRQLKDLWGFKVLPKDVKYLGKVSLGWVVLLSSNLWPNQFLPIQCRPFCLPKGLCADLDAMVRKFWWNPKKDDNKLYTPLAWIKLCRPLSDGGLGFKPFQSFNEALIAKLAWWVLSNRDSFCVRVSRAKYKVGSKWLISSAANVASFVWRGLENVKPLLAQGLVKQLFNEDSVRAILNIPKWFSGNEDKWIWLHSSNGVLTAKSAVKQIAKEAYDIPVNQSLGRIWKTRIHDRLKMHLWRLAADLLPTKDTLTKWSIRTDQFPITNATQLVIMLMSPPDEWGIKSEDKDGFIRTGSLILDQIWKCRNLKVHEDCNASMEHLERRVAVLAVGNSYSSVAIVARDWRGTVVLAVSQKVNTTIPLQAEAEAITWASRIATNLGVDQICIESDSKTCMDHIRGVVQEFSLEDFSPAC</sequence>
<evidence type="ECO:0000256" key="1">
    <source>
        <dbReference type="PROSITE-ProRule" id="PRU00047"/>
    </source>
</evidence>
<dbReference type="InterPro" id="IPR000477">
    <property type="entry name" value="RT_dom"/>
</dbReference>
<evidence type="ECO:0000313" key="4">
    <source>
        <dbReference type="EMBL" id="SPC90233.1"/>
    </source>
</evidence>
<feature type="compositionally biased region" description="Polar residues" evidence="2">
    <location>
        <begin position="328"/>
        <end position="347"/>
    </location>
</feature>
<dbReference type="GO" id="GO:0004523">
    <property type="term" value="F:RNA-DNA hybrid ribonuclease activity"/>
    <property type="evidence" value="ECO:0007669"/>
    <property type="project" value="InterPro"/>
</dbReference>
<dbReference type="Pfam" id="PF14392">
    <property type="entry name" value="zf-CCHC_4"/>
    <property type="match status" value="1"/>
</dbReference>
<dbReference type="SUPFAM" id="SSF56219">
    <property type="entry name" value="DNase I-like"/>
    <property type="match status" value="1"/>
</dbReference>
<dbReference type="InterPro" id="IPR043502">
    <property type="entry name" value="DNA/RNA_pol_sf"/>
</dbReference>
<dbReference type="InterPro" id="IPR036397">
    <property type="entry name" value="RNaseH_sf"/>
</dbReference>
<evidence type="ECO:0000256" key="2">
    <source>
        <dbReference type="SAM" id="MobiDB-lite"/>
    </source>
</evidence>
<gene>
    <name evidence="4" type="ORF">FSB_LOCUS18115</name>
</gene>